<dbReference type="GO" id="GO:0006508">
    <property type="term" value="P:proteolysis"/>
    <property type="evidence" value="ECO:0007669"/>
    <property type="project" value="InterPro"/>
</dbReference>
<evidence type="ECO:0000256" key="11">
    <source>
        <dbReference type="ARBA" id="ARBA00023180"/>
    </source>
</evidence>
<comment type="similarity">
    <text evidence="3">Belongs to the peptidase S10 family.</text>
</comment>
<evidence type="ECO:0000256" key="4">
    <source>
        <dbReference type="ARBA" id="ARBA00022645"/>
    </source>
</evidence>
<feature type="transmembrane region" description="Helical" evidence="17">
    <location>
        <begin position="403"/>
        <end position="426"/>
    </location>
</feature>
<accession>A0A9N8UZC4</accession>
<evidence type="ECO:0000256" key="13">
    <source>
        <dbReference type="ARBA" id="ARBA00040403"/>
    </source>
</evidence>
<dbReference type="PANTHER" id="PTHR11802">
    <property type="entry name" value="SERINE PROTEASE FAMILY S10 SERINE CARBOXYPEPTIDASE"/>
    <property type="match status" value="1"/>
</dbReference>
<dbReference type="GO" id="GO:0006915">
    <property type="term" value="P:apoptotic process"/>
    <property type="evidence" value="ECO:0007669"/>
    <property type="project" value="UniProtKB-KW"/>
</dbReference>
<evidence type="ECO:0000256" key="12">
    <source>
        <dbReference type="ARBA" id="ARBA00038895"/>
    </source>
</evidence>
<dbReference type="Proteomes" id="UP000789831">
    <property type="component" value="Unassembled WGS sequence"/>
</dbReference>
<name>A0A9N8UZC4_9GLOM</name>
<dbReference type="Gene3D" id="3.40.50.1820">
    <property type="entry name" value="alpha/beta hydrolase"/>
    <property type="match status" value="1"/>
</dbReference>
<dbReference type="OrthoDB" id="443318at2759"/>
<keyword evidence="10 17" id="KW-0472">Membrane</keyword>
<evidence type="ECO:0000256" key="1">
    <source>
        <dbReference type="ARBA" id="ARBA00001003"/>
    </source>
</evidence>
<keyword evidence="19" id="KW-1185">Reference proteome</keyword>
<dbReference type="GO" id="GO:0005802">
    <property type="term" value="C:trans-Golgi network"/>
    <property type="evidence" value="ECO:0007669"/>
    <property type="project" value="TreeGrafter"/>
</dbReference>
<keyword evidence="4" id="KW-0121">Carboxypeptidase</keyword>
<feature type="region of interest" description="Disordered" evidence="16">
    <location>
        <begin position="370"/>
        <end position="392"/>
    </location>
</feature>
<keyword evidence="9" id="KW-0333">Golgi apparatus</keyword>
<reference evidence="18" key="1">
    <citation type="submission" date="2021-06" db="EMBL/GenBank/DDBJ databases">
        <authorList>
            <person name="Kallberg Y."/>
            <person name="Tangrot J."/>
            <person name="Rosling A."/>
        </authorList>
    </citation>
    <scope>NUCLEOTIDE SEQUENCE</scope>
    <source>
        <strain evidence="18">MT106</strain>
    </source>
</reference>
<evidence type="ECO:0000256" key="2">
    <source>
        <dbReference type="ARBA" id="ARBA00004393"/>
    </source>
</evidence>
<comment type="catalytic activity">
    <reaction evidence="1">
        <text>Preferential release of a C-terminal arginine or lysine residue.</text>
        <dbReference type="EC" id="3.4.16.6"/>
    </reaction>
</comment>
<feature type="region of interest" description="Disordered" evidence="16">
    <location>
        <begin position="468"/>
        <end position="555"/>
    </location>
</feature>
<evidence type="ECO:0000256" key="6">
    <source>
        <dbReference type="ARBA" id="ARBA00022703"/>
    </source>
</evidence>
<keyword evidence="7" id="KW-0732">Signal</keyword>
<dbReference type="InterPro" id="IPR001563">
    <property type="entry name" value="Peptidase_S10"/>
</dbReference>
<dbReference type="EC" id="3.4.16.6" evidence="12"/>
<keyword evidence="11" id="KW-0325">Glycoprotein</keyword>
<sequence length="555" mass="62432">MDGLFLEIGPWRMNKDQTLRMINGSWDEYANLLFVDQPIGTGFSFGESNSYPTTLTESTEQFLTFLDKFFEIFPEYAKDEIYIAGESFAGTYIPYISSAILKRNNERKTVEYQKVIRRIAIGNGWIDPIAQGLLTGDSKTRANKALKECMSHLKDDLRINDESCEEILNVVLDASVKTDESGNKTCVNQYDIRLTDSYPDCGMKWPYDLETITEYLRRTDVIGAIHADAQKIGWKECSGQVGTGFDKDISPPSVKLLPEILSKIPVLLFSGDQDLICNTNGTQDLIAGLEWNNGKGFQNSNPEKWYVNGSLTGTWQTERNLSFVIFHNASHMVPYDAALGTMDMIDRFMGLKIKFDNLIPSRVENEKVEDVTNSTAGSLNNEPSSKVNASEVNDESDEMWDRYYNAGTASLVIVIMAVIGLVVFLFRGKLFRRMRSVNQAMKAVVDSNENTEMQELVIETPLFGLDDDEVSTTSLTPYNDEQGNHETATNTPYKDVSDDDQGNHGIATNTPYKDESDDDDKTKYNGDDDDNSGHEIDHERNNTRLQAAVDTDEEH</sequence>
<feature type="compositionally biased region" description="Polar residues" evidence="16">
    <location>
        <begin position="371"/>
        <end position="391"/>
    </location>
</feature>
<evidence type="ECO:0000256" key="17">
    <source>
        <dbReference type="SAM" id="Phobius"/>
    </source>
</evidence>
<keyword evidence="5 17" id="KW-0812">Transmembrane</keyword>
<organism evidence="18 19">
    <name type="scientific">Ambispora gerdemannii</name>
    <dbReference type="NCBI Taxonomy" id="144530"/>
    <lineage>
        <taxon>Eukaryota</taxon>
        <taxon>Fungi</taxon>
        <taxon>Fungi incertae sedis</taxon>
        <taxon>Mucoromycota</taxon>
        <taxon>Glomeromycotina</taxon>
        <taxon>Glomeromycetes</taxon>
        <taxon>Archaeosporales</taxon>
        <taxon>Ambisporaceae</taxon>
        <taxon>Ambispora</taxon>
    </lineage>
</organism>
<gene>
    <name evidence="18" type="ORF">AGERDE_LOCUS703</name>
</gene>
<dbReference type="EMBL" id="CAJVPL010000036">
    <property type="protein sequence ID" value="CAG8436824.1"/>
    <property type="molecule type" value="Genomic_DNA"/>
</dbReference>
<dbReference type="Pfam" id="PF00450">
    <property type="entry name" value="Peptidase_S10"/>
    <property type="match status" value="1"/>
</dbReference>
<evidence type="ECO:0000256" key="16">
    <source>
        <dbReference type="SAM" id="MobiDB-lite"/>
    </source>
</evidence>
<comment type="caution">
    <text evidence="18">The sequence shown here is derived from an EMBL/GenBank/DDBJ whole genome shotgun (WGS) entry which is preliminary data.</text>
</comment>
<dbReference type="SUPFAM" id="SSF53474">
    <property type="entry name" value="alpha/beta-Hydrolases"/>
    <property type="match status" value="1"/>
</dbReference>
<evidence type="ECO:0000256" key="5">
    <source>
        <dbReference type="ARBA" id="ARBA00022692"/>
    </source>
</evidence>
<evidence type="ECO:0000256" key="14">
    <source>
        <dbReference type="ARBA" id="ARBA00040628"/>
    </source>
</evidence>
<protein>
    <recommendedName>
        <fullName evidence="14">Pheromone-processing carboxypeptidase KEX1</fullName>
        <ecNumber evidence="12">3.4.16.6</ecNumber>
    </recommendedName>
    <alternativeName>
        <fullName evidence="15">Carboxypeptidase D</fullName>
    </alternativeName>
    <alternativeName>
        <fullName evidence="13">Pheromone-processing carboxypeptidase kex1</fullName>
    </alternativeName>
</protein>
<keyword evidence="4" id="KW-0378">Hydrolase</keyword>
<evidence type="ECO:0000256" key="15">
    <source>
        <dbReference type="ARBA" id="ARBA00042717"/>
    </source>
</evidence>
<evidence type="ECO:0000313" key="19">
    <source>
        <dbReference type="Proteomes" id="UP000789831"/>
    </source>
</evidence>
<dbReference type="PANTHER" id="PTHR11802:SF190">
    <property type="entry name" value="PHEROMONE-PROCESSING CARBOXYPEPTIDASE KEX1"/>
    <property type="match status" value="1"/>
</dbReference>
<feature type="compositionally biased region" description="Polar residues" evidence="16">
    <location>
        <begin position="471"/>
        <end position="492"/>
    </location>
</feature>
<evidence type="ECO:0000256" key="8">
    <source>
        <dbReference type="ARBA" id="ARBA00022989"/>
    </source>
</evidence>
<feature type="compositionally biased region" description="Basic and acidic residues" evidence="16">
    <location>
        <begin position="520"/>
        <end position="542"/>
    </location>
</feature>
<dbReference type="GO" id="GO:0004185">
    <property type="term" value="F:serine-type carboxypeptidase activity"/>
    <property type="evidence" value="ECO:0007669"/>
    <property type="project" value="UniProtKB-EC"/>
</dbReference>
<evidence type="ECO:0000313" key="18">
    <source>
        <dbReference type="EMBL" id="CAG8436824.1"/>
    </source>
</evidence>
<dbReference type="PRINTS" id="PR00724">
    <property type="entry name" value="CRBOXYPTASEC"/>
</dbReference>
<keyword evidence="6" id="KW-0053">Apoptosis</keyword>
<dbReference type="AlphaFoldDB" id="A0A9N8UZC4"/>
<evidence type="ECO:0000256" key="3">
    <source>
        <dbReference type="ARBA" id="ARBA00009431"/>
    </source>
</evidence>
<evidence type="ECO:0000256" key="7">
    <source>
        <dbReference type="ARBA" id="ARBA00022729"/>
    </source>
</evidence>
<evidence type="ECO:0000256" key="10">
    <source>
        <dbReference type="ARBA" id="ARBA00023136"/>
    </source>
</evidence>
<keyword evidence="4" id="KW-0645">Protease</keyword>
<keyword evidence="8 17" id="KW-1133">Transmembrane helix</keyword>
<proteinExistence type="inferred from homology"/>
<evidence type="ECO:0000256" key="9">
    <source>
        <dbReference type="ARBA" id="ARBA00023034"/>
    </source>
</evidence>
<dbReference type="InterPro" id="IPR029058">
    <property type="entry name" value="AB_hydrolase_fold"/>
</dbReference>
<comment type="subcellular location">
    <subcellularLocation>
        <location evidence="2">Golgi apparatus</location>
        <location evidence="2">trans-Golgi network membrane</location>
        <topology evidence="2">Single-pass type I membrane protein</topology>
    </subcellularLocation>
</comment>